<dbReference type="PANTHER" id="PTHR42698">
    <property type="entry name" value="GTPASE ERA"/>
    <property type="match status" value="1"/>
</dbReference>
<protein>
    <submittedName>
        <fullName evidence="3">Dynamin family protein</fullName>
    </submittedName>
</protein>
<organism evidence="3 4">
    <name type="scientific">Fodinicola feengrottensis</name>
    <dbReference type="NCBI Taxonomy" id="435914"/>
    <lineage>
        <taxon>Bacteria</taxon>
        <taxon>Bacillati</taxon>
        <taxon>Actinomycetota</taxon>
        <taxon>Actinomycetes</taxon>
        <taxon>Mycobacteriales</taxon>
        <taxon>Fodinicola</taxon>
    </lineage>
</organism>
<dbReference type="EMBL" id="BAAANY010000009">
    <property type="protein sequence ID" value="GAA1678916.1"/>
    <property type="molecule type" value="Genomic_DNA"/>
</dbReference>
<feature type="compositionally biased region" description="Basic and acidic residues" evidence="1">
    <location>
        <begin position="560"/>
        <end position="595"/>
    </location>
</feature>
<keyword evidence="4" id="KW-1185">Reference proteome</keyword>
<dbReference type="InterPro" id="IPR045063">
    <property type="entry name" value="Dynamin_N"/>
</dbReference>
<evidence type="ECO:0000259" key="2">
    <source>
        <dbReference type="Pfam" id="PF00350"/>
    </source>
</evidence>
<dbReference type="InterPro" id="IPR005662">
    <property type="entry name" value="GTPase_Era-like"/>
</dbReference>
<dbReference type="RefSeq" id="WP_344310788.1">
    <property type="nucleotide sequence ID" value="NZ_BAAANY010000009.1"/>
</dbReference>
<dbReference type="PANTHER" id="PTHR42698:SF1">
    <property type="entry name" value="GTPASE ERA, MITOCHONDRIAL"/>
    <property type="match status" value="1"/>
</dbReference>
<dbReference type="Pfam" id="PF00350">
    <property type="entry name" value="Dynamin_N"/>
    <property type="match status" value="1"/>
</dbReference>
<evidence type="ECO:0000313" key="4">
    <source>
        <dbReference type="Proteomes" id="UP001500618"/>
    </source>
</evidence>
<gene>
    <name evidence="3" type="ORF">GCM10009765_30180</name>
</gene>
<comment type="caution">
    <text evidence="3">The sequence shown here is derived from an EMBL/GenBank/DDBJ whole genome shotgun (WGS) entry which is preliminary data.</text>
</comment>
<reference evidence="3 4" key="1">
    <citation type="journal article" date="2019" name="Int. J. Syst. Evol. Microbiol.">
        <title>The Global Catalogue of Microorganisms (GCM) 10K type strain sequencing project: providing services to taxonomists for standard genome sequencing and annotation.</title>
        <authorList>
            <consortium name="The Broad Institute Genomics Platform"/>
            <consortium name="The Broad Institute Genome Sequencing Center for Infectious Disease"/>
            <person name="Wu L."/>
            <person name="Ma J."/>
        </authorList>
    </citation>
    <scope>NUCLEOTIDE SEQUENCE [LARGE SCALE GENOMIC DNA]</scope>
    <source>
        <strain evidence="3 4">JCM 14718</strain>
    </source>
</reference>
<proteinExistence type="predicted"/>
<feature type="domain" description="Dynamin N-terminal" evidence="2">
    <location>
        <begin position="70"/>
        <end position="214"/>
    </location>
</feature>
<evidence type="ECO:0000256" key="1">
    <source>
        <dbReference type="SAM" id="MobiDB-lite"/>
    </source>
</evidence>
<dbReference type="Proteomes" id="UP001500618">
    <property type="component" value="Unassembled WGS sequence"/>
</dbReference>
<dbReference type="SUPFAM" id="SSF52540">
    <property type="entry name" value="P-loop containing nucleoside triphosphate hydrolases"/>
    <property type="match status" value="1"/>
</dbReference>
<dbReference type="Gene3D" id="3.40.50.300">
    <property type="entry name" value="P-loop containing nucleotide triphosphate hydrolases"/>
    <property type="match status" value="1"/>
</dbReference>
<feature type="region of interest" description="Disordered" evidence="1">
    <location>
        <begin position="560"/>
        <end position="618"/>
    </location>
</feature>
<dbReference type="InterPro" id="IPR027417">
    <property type="entry name" value="P-loop_NTPase"/>
</dbReference>
<dbReference type="CDD" id="cd00882">
    <property type="entry name" value="Ras_like_GTPase"/>
    <property type="match status" value="1"/>
</dbReference>
<evidence type="ECO:0000313" key="3">
    <source>
        <dbReference type="EMBL" id="GAA1678916.1"/>
    </source>
</evidence>
<accession>A0ABN2GYF7</accession>
<sequence>MLSDRTTPVAGASKLLETVEQLLRVVTSTRFPLDLPGAPAARKGRTALINQAEDYLLPRLQRADAPLLAVVGGSTGSGKSTLVNSLAGKQLSPAGVLRPTTRSPVLVCHPDDVRWFSDDRILPRLRRIADPTRQDRQEVSQLAVVTSAALTPGIALLDAPDLDSVVDANRDLAGELLAAADLWIFVTTSSRYADAVPWDALRTAESRGTSVAVVLDRLPVGAEEIEQHLSQMLRKEGLGNAPLLVVPHSALAERLLPAEAVAPVKAWLAELASDGEQWTAISTKTLDGALASLRPRATALVRHAVAQDAAAQDLREDINGAYARESEQLSRTIEGGDILHGEVLARWQEFVSTGELARTIRARDGRFRNQLAAALSGRSLPGQGLSRAIAGALTAALEQAAEHAAEAASQRWSSRPAGAALLASGPGLARASSGFGAMARQVVTEWQQTVLDQTVVSGGKGAAKSTAYASSAAALVVMTAAVLPVGQLVDGLPESHRRSNASASQELVSAVRRTFEDADARRLASRARSALLQSVGALMEGERRRYEARLTEAGVGERTGERLRDAAAGVDEARIAAGGRDRPRPSRAASRDHWSQRHAAAPARREPPTNPRSVRTRT</sequence>
<name>A0ABN2GYF7_9ACTN</name>